<dbReference type="InterPro" id="IPR036881">
    <property type="entry name" value="Glyco_hydro_3_C_sf"/>
</dbReference>
<keyword evidence="5" id="KW-1185">Reference proteome</keyword>
<evidence type="ECO:0000259" key="3">
    <source>
        <dbReference type="Pfam" id="PF01915"/>
    </source>
</evidence>
<sequence length="742" mass="78242">MTLERKVAQLIMPDISAITPADTEKYRFGTILNGGNSGPYGDDLAPAPEWLKLSDEHWDASLVPLASGEPVVPVLWGTDAVHGHTNVKGATMFPHNIGLGATGDPDLIRKIGQATAIEIEVTGIEWTFAPTVAVARDDRWGRTYESYSEDPARVSVLGKAMVEGLQGYRSADDYLGNGRVIATAKHFFGDGGTEQGVDQGDVNGDLDALMDIHVAPYPAAIEAGVETVMASFNSINGRKMHGNTELLTGVLRGDLGFDGLVVGDWNGHGQIKGCTNTDCPQALMAGLDVYMVPEDWKGLYETLLAQVQDGTVPMARLDEAVLRVLRLKEKSGLLAGAPRPSERANAGQWDKLGSPEHRAIAREAVAKSLVLLKNDGVLPLQSKANILVAGKAANSIAQQAGGWTLTWQGGGELTNADFPGATSIYDGLSAAAQQAGGTAVLSDDGSYADKPDVAIVVFGEQPYAEFVGDRKDLAFRDEEGLRLLRQFKSEGIRTVAVFLSGRPLWVNRELNAADAFVAAWLPGSEGAGVADVLFGQAPASGRLSFSWPADCAGAPLNSADGALFALGYGRATGDHAPLATLNEECSALTDNGQADWFISGRLASDITATADGLVLPDLRGVNGGVTARGIDRNAQEDAREIIFTAGSSLVLTGPKSSSGFRITYSVDQRAGQPVALSSGGSTFDITHPMAVAEGKGWREMIITDECLPGLSNDLTIRSDGDFTIKVSSIARQDIAQGTSCSF</sequence>
<dbReference type="InterPro" id="IPR051915">
    <property type="entry name" value="Cellulose_Degrad_GH3"/>
</dbReference>
<organism evidence="4 5">
    <name type="scientific">Pontixanthobacter rizhaonensis</name>
    <dbReference type="NCBI Taxonomy" id="2730337"/>
    <lineage>
        <taxon>Bacteria</taxon>
        <taxon>Pseudomonadati</taxon>
        <taxon>Pseudomonadota</taxon>
        <taxon>Alphaproteobacteria</taxon>
        <taxon>Sphingomonadales</taxon>
        <taxon>Erythrobacteraceae</taxon>
        <taxon>Pontixanthobacter</taxon>
    </lineage>
</organism>
<dbReference type="InterPro" id="IPR017853">
    <property type="entry name" value="GH"/>
</dbReference>
<evidence type="ECO:0000256" key="1">
    <source>
        <dbReference type="ARBA" id="ARBA00022801"/>
    </source>
</evidence>
<proteinExistence type="predicted"/>
<keyword evidence="1 4" id="KW-0378">Hydrolase</keyword>
<name>A0A848QJX3_9SPHN</name>
<gene>
    <name evidence="4" type="ORF">HKD42_00190</name>
</gene>
<feature type="domain" description="Glycoside hydrolase family 3 N-terminal" evidence="2">
    <location>
        <begin position="2"/>
        <end position="327"/>
    </location>
</feature>
<dbReference type="Proteomes" id="UP000561181">
    <property type="component" value="Unassembled WGS sequence"/>
</dbReference>
<comment type="caution">
    <text evidence="4">The sequence shown here is derived from an EMBL/GenBank/DDBJ whole genome shotgun (WGS) entry which is preliminary data.</text>
</comment>
<dbReference type="PANTHER" id="PTHR30620">
    <property type="entry name" value="PERIPLASMIC BETA-GLUCOSIDASE-RELATED"/>
    <property type="match status" value="1"/>
</dbReference>
<feature type="domain" description="Glycoside hydrolase family 3 C-terminal" evidence="3">
    <location>
        <begin position="369"/>
        <end position="569"/>
    </location>
</feature>
<evidence type="ECO:0000259" key="2">
    <source>
        <dbReference type="Pfam" id="PF00933"/>
    </source>
</evidence>
<evidence type="ECO:0000313" key="4">
    <source>
        <dbReference type="EMBL" id="NMW30485.1"/>
    </source>
</evidence>
<dbReference type="InterPro" id="IPR001764">
    <property type="entry name" value="Glyco_hydro_3_N"/>
</dbReference>
<protein>
    <submittedName>
        <fullName evidence="4">Glycoside hydrolase family 3 protein</fullName>
    </submittedName>
</protein>
<dbReference type="InterPro" id="IPR002772">
    <property type="entry name" value="Glyco_hydro_3_C"/>
</dbReference>
<dbReference type="GO" id="GO:0008422">
    <property type="term" value="F:beta-glucosidase activity"/>
    <property type="evidence" value="ECO:0007669"/>
    <property type="project" value="TreeGrafter"/>
</dbReference>
<dbReference type="Gene3D" id="3.20.20.300">
    <property type="entry name" value="Glycoside hydrolase, family 3, N-terminal domain"/>
    <property type="match status" value="1"/>
</dbReference>
<dbReference type="SUPFAM" id="SSF52279">
    <property type="entry name" value="Beta-D-glucan exohydrolase, C-terminal domain"/>
    <property type="match status" value="1"/>
</dbReference>
<dbReference type="EMBL" id="JABCRE010000002">
    <property type="protein sequence ID" value="NMW30485.1"/>
    <property type="molecule type" value="Genomic_DNA"/>
</dbReference>
<dbReference type="InterPro" id="IPR036962">
    <property type="entry name" value="Glyco_hydro_3_N_sf"/>
</dbReference>
<dbReference type="PRINTS" id="PR00133">
    <property type="entry name" value="GLHYDRLASE3"/>
</dbReference>
<dbReference type="Pfam" id="PF00933">
    <property type="entry name" value="Glyco_hydro_3"/>
    <property type="match status" value="1"/>
</dbReference>
<dbReference type="Pfam" id="PF01915">
    <property type="entry name" value="Glyco_hydro_3_C"/>
    <property type="match status" value="1"/>
</dbReference>
<dbReference type="GO" id="GO:0009251">
    <property type="term" value="P:glucan catabolic process"/>
    <property type="evidence" value="ECO:0007669"/>
    <property type="project" value="TreeGrafter"/>
</dbReference>
<evidence type="ECO:0000313" key="5">
    <source>
        <dbReference type="Proteomes" id="UP000561181"/>
    </source>
</evidence>
<dbReference type="SUPFAM" id="SSF51445">
    <property type="entry name" value="(Trans)glycosidases"/>
    <property type="match status" value="1"/>
</dbReference>
<dbReference type="AlphaFoldDB" id="A0A848QJX3"/>
<accession>A0A848QJX3</accession>
<dbReference type="Gene3D" id="3.40.50.1700">
    <property type="entry name" value="Glycoside hydrolase family 3 C-terminal domain"/>
    <property type="match status" value="1"/>
</dbReference>
<reference evidence="4 5" key="1">
    <citation type="submission" date="2020-04" db="EMBL/GenBank/DDBJ databases">
        <authorList>
            <person name="Liu A."/>
        </authorList>
    </citation>
    <scope>NUCLEOTIDE SEQUENCE [LARGE SCALE GENOMIC DNA]</scope>
    <source>
        <strain evidence="4 5">RZ02</strain>
    </source>
</reference>
<dbReference type="PANTHER" id="PTHR30620:SF77">
    <property type="entry name" value="LYSOSOMAL BETA GLUCOSIDASE-LIKE"/>
    <property type="match status" value="1"/>
</dbReference>